<dbReference type="KEGG" id="fau:Fraau_2215"/>
<dbReference type="PANTHER" id="PTHR30347">
    <property type="entry name" value="POTASSIUM CHANNEL RELATED"/>
    <property type="match status" value="1"/>
</dbReference>
<name>H8L4N9_FRAAD</name>
<feature type="transmembrane region" description="Helical" evidence="8">
    <location>
        <begin position="221"/>
        <end position="242"/>
    </location>
</feature>
<dbReference type="InterPro" id="IPR049278">
    <property type="entry name" value="MS_channel_C"/>
</dbReference>
<dbReference type="SUPFAM" id="SSF82689">
    <property type="entry name" value="Mechanosensitive channel protein MscS (YggB), C-terminal domain"/>
    <property type="match status" value="1"/>
</dbReference>
<evidence type="ECO:0000313" key="14">
    <source>
        <dbReference type="Proteomes" id="UP000005234"/>
    </source>
</evidence>
<proteinExistence type="inferred from homology"/>
<dbReference type="RefSeq" id="WP_014403597.1">
    <property type="nucleotide sequence ID" value="NC_017033.1"/>
</dbReference>
<keyword evidence="6 8" id="KW-0472">Membrane</keyword>
<dbReference type="Pfam" id="PF12607">
    <property type="entry name" value="DUF3772"/>
    <property type="match status" value="1"/>
</dbReference>
<evidence type="ECO:0000313" key="13">
    <source>
        <dbReference type="EMBL" id="AFC86594.1"/>
    </source>
</evidence>
<feature type="domain" description="Mechanosensitive ion channel MscS" evidence="10">
    <location>
        <begin position="638"/>
        <end position="704"/>
    </location>
</feature>
<protein>
    <submittedName>
        <fullName evidence="13">Small-conductance mechanosensitive channel</fullName>
    </submittedName>
</protein>
<evidence type="ECO:0000256" key="7">
    <source>
        <dbReference type="SAM" id="MobiDB-lite"/>
    </source>
</evidence>
<evidence type="ECO:0000256" key="4">
    <source>
        <dbReference type="ARBA" id="ARBA00022692"/>
    </source>
</evidence>
<dbReference type="STRING" id="767434.Fraau_2215"/>
<keyword evidence="14" id="KW-1185">Reference proteome</keyword>
<feature type="transmembrane region" description="Helical" evidence="8">
    <location>
        <begin position="337"/>
        <end position="359"/>
    </location>
</feature>
<feature type="transmembrane region" description="Helical" evidence="8">
    <location>
        <begin position="374"/>
        <end position="395"/>
    </location>
</feature>
<dbReference type="eggNOG" id="COG3264">
    <property type="taxonomic scope" value="Bacteria"/>
</dbReference>
<dbReference type="SUPFAM" id="SSF50182">
    <property type="entry name" value="Sm-like ribonucleoproteins"/>
    <property type="match status" value="1"/>
</dbReference>
<dbReference type="SUPFAM" id="SSF82861">
    <property type="entry name" value="Mechanosensitive channel protein MscS (YggB), transmembrane region"/>
    <property type="match status" value="1"/>
</dbReference>
<keyword evidence="3" id="KW-1003">Cell membrane</keyword>
<feature type="transmembrane region" description="Helical" evidence="8">
    <location>
        <begin position="502"/>
        <end position="524"/>
    </location>
</feature>
<feature type="transmembrane region" description="Helical" evidence="8">
    <location>
        <begin position="620"/>
        <end position="639"/>
    </location>
</feature>
<keyword evidence="4 8" id="KW-0812">Transmembrane</keyword>
<feature type="signal peptide" evidence="9">
    <location>
        <begin position="1"/>
        <end position="26"/>
    </location>
</feature>
<dbReference type="Gene3D" id="1.10.287.1260">
    <property type="match status" value="1"/>
</dbReference>
<feature type="domain" description="DUF3772" evidence="11">
    <location>
        <begin position="146"/>
        <end position="206"/>
    </location>
</feature>
<evidence type="ECO:0000259" key="11">
    <source>
        <dbReference type="Pfam" id="PF12607"/>
    </source>
</evidence>
<feature type="transmembrane region" description="Helical" evidence="8">
    <location>
        <begin position="589"/>
        <end position="614"/>
    </location>
</feature>
<dbReference type="HOGENOM" id="CLU_011796_1_0_6"/>
<reference evidence="13" key="1">
    <citation type="submission" date="2012-02" db="EMBL/GenBank/DDBJ databases">
        <title>The complete genome of Frateuria aurantia DSM 6220.</title>
        <authorList>
            <consortium name="US DOE Joint Genome Institute (JGI-PGF)"/>
            <person name="Lucas S."/>
            <person name="Copeland A."/>
            <person name="Lapidus A."/>
            <person name="Glavina del Rio T."/>
            <person name="Dalin E."/>
            <person name="Tice H."/>
            <person name="Bruce D."/>
            <person name="Goodwin L."/>
            <person name="Pitluck S."/>
            <person name="Peters L."/>
            <person name="Ovchinnikova G."/>
            <person name="Teshima H."/>
            <person name="Kyrpides N."/>
            <person name="Mavromatis K."/>
            <person name="Ivanova N."/>
            <person name="Brettin T."/>
            <person name="Detter J.C."/>
            <person name="Han C."/>
            <person name="Larimer F."/>
            <person name="Land M."/>
            <person name="Hauser L."/>
            <person name="Markowitz V."/>
            <person name="Cheng J.-F."/>
            <person name="Hugenholtz P."/>
            <person name="Woyke T."/>
            <person name="Wu D."/>
            <person name="Brambilla E."/>
            <person name="Klenk H.-P."/>
            <person name="Eisen J.A."/>
        </authorList>
    </citation>
    <scope>NUCLEOTIDE SEQUENCE</scope>
    <source>
        <strain evidence="13">DSM 6220</strain>
    </source>
</reference>
<evidence type="ECO:0000256" key="1">
    <source>
        <dbReference type="ARBA" id="ARBA00004651"/>
    </source>
</evidence>
<sequence>MSLHRRCLRLLALLFCGLLLGSTAMAQTAPATAASTQAGARETEITPASAATRLAQQQARLDAIRQRITPQSSDSDLGDLYTQTSQLNDDAGDLLAALTPLQNQLRSALEVLGPAPAKGAPAEAPELAKRRADLNRRKATVDTQVAQVQDLRHSLSTLSRQITNQRRRVLRSELARPTISVLDPDFWSPALHPGAQDRQRLGDFAHAWGQALTQAWSGPRWPLTSLLVLAAILIWLPGLRWLEAQLSRLCIQRLPVGRLRRSALAMAVALSSVLAVGLAAELLYLAFARQLATDDGLTDFARTVRGTAIACALVAGLGRALLSVHRPSWRLPAIPDPVANVLGIYPTLIAVLAMAFGTLEQINSAVGTSLPVTIFGNGLVSLILSVTLLTAVIRARRIRRQLNPPGESSTTEQDRVHLLPPLLYLVVIISLGALLLGYISLARFMVYEMIWFFIVIATGYLLDRLATDICQTLINPGPDAERPWLSRLTGLPDDWLDASGTVLTAIIHVTLVMLCLLALFGGHFDNDPATLFRGAMSALGGDALKQFRIMPMQVLDSLLALILGGYLLRTLRHWLEGSLLPKTRLDTGMQASLVMLVTNIGYVVIALAALNALGIEWERLAWIVSALSVGIGFGLQEIVKNFISGLILLTERPIRVGDMISIAGPVQGDVQRINVRATEILLSDKSTVIVPNSQLISGNVRNITMGHAQGLVTIAMTFPLDTDPAAVKAILLDCFARETTIVAQPATSVSFTDLNASGMTLSVTGYVASPRQISASKSALLFEILRCLREHGIALSSPQSLVIQNNSPATPEPARADTGAVLPGPATDP</sequence>
<evidence type="ECO:0000256" key="3">
    <source>
        <dbReference type="ARBA" id="ARBA00022475"/>
    </source>
</evidence>
<organism evidence="13 14">
    <name type="scientific">Frateuria aurantia (strain ATCC 33424 / DSM 6220 / KCTC 2777 / LMG 1558 / NBRC 3245 / NCIMB 13370)</name>
    <name type="common">Acetobacter aurantius</name>
    <dbReference type="NCBI Taxonomy" id="767434"/>
    <lineage>
        <taxon>Bacteria</taxon>
        <taxon>Pseudomonadati</taxon>
        <taxon>Pseudomonadota</taxon>
        <taxon>Gammaproteobacteria</taxon>
        <taxon>Lysobacterales</taxon>
        <taxon>Rhodanobacteraceae</taxon>
        <taxon>Frateuria</taxon>
    </lineage>
</organism>
<feature type="transmembrane region" description="Helical" evidence="8">
    <location>
        <begin position="549"/>
        <end position="568"/>
    </location>
</feature>
<evidence type="ECO:0000259" key="10">
    <source>
        <dbReference type="Pfam" id="PF00924"/>
    </source>
</evidence>
<keyword evidence="5 8" id="KW-1133">Transmembrane helix</keyword>
<keyword evidence="9" id="KW-0732">Signal</keyword>
<comment type="subcellular location">
    <subcellularLocation>
        <location evidence="1">Cell membrane</location>
        <topology evidence="1">Multi-pass membrane protein</topology>
    </subcellularLocation>
</comment>
<evidence type="ECO:0000256" key="8">
    <source>
        <dbReference type="SAM" id="Phobius"/>
    </source>
</evidence>
<feature type="domain" description="Mechanosensitive ion channel MscS C-terminal" evidence="12">
    <location>
        <begin position="713"/>
        <end position="794"/>
    </location>
</feature>
<evidence type="ECO:0000256" key="5">
    <source>
        <dbReference type="ARBA" id="ARBA00022989"/>
    </source>
</evidence>
<dbReference type="PANTHER" id="PTHR30347:SF9">
    <property type="entry name" value="MINICONDUCTANCE MECHANOSENSITIVE CHANNEL MSCM"/>
    <property type="match status" value="1"/>
</dbReference>
<feature type="chain" id="PRO_5003614913" evidence="9">
    <location>
        <begin position="27"/>
        <end position="829"/>
    </location>
</feature>
<dbReference type="Pfam" id="PF21082">
    <property type="entry name" value="MS_channel_3rd"/>
    <property type="match status" value="1"/>
</dbReference>
<evidence type="ECO:0000259" key="12">
    <source>
        <dbReference type="Pfam" id="PF21082"/>
    </source>
</evidence>
<feature type="transmembrane region" description="Helical" evidence="8">
    <location>
        <begin position="416"/>
        <end position="438"/>
    </location>
</feature>
<dbReference type="InterPro" id="IPR010920">
    <property type="entry name" value="LSM_dom_sf"/>
</dbReference>
<gene>
    <name evidence="13" type="ordered locus">Fraau_2215</name>
</gene>
<dbReference type="InterPro" id="IPR023408">
    <property type="entry name" value="MscS_beta-dom_sf"/>
</dbReference>
<dbReference type="InterPro" id="IPR052702">
    <property type="entry name" value="MscS-like_channel"/>
</dbReference>
<feature type="transmembrane region" description="Helical" evidence="8">
    <location>
        <begin position="263"/>
        <end position="287"/>
    </location>
</feature>
<dbReference type="Proteomes" id="UP000005234">
    <property type="component" value="Chromosome"/>
</dbReference>
<dbReference type="GO" id="GO:0005886">
    <property type="term" value="C:plasma membrane"/>
    <property type="evidence" value="ECO:0007669"/>
    <property type="project" value="UniProtKB-SubCell"/>
</dbReference>
<dbReference type="InterPro" id="IPR022249">
    <property type="entry name" value="DUF3772"/>
</dbReference>
<dbReference type="InterPro" id="IPR011014">
    <property type="entry name" value="MscS_channel_TM-2"/>
</dbReference>
<dbReference type="AlphaFoldDB" id="H8L4N9"/>
<dbReference type="Gene3D" id="2.30.30.60">
    <property type="match status" value="1"/>
</dbReference>
<dbReference type="InterPro" id="IPR006685">
    <property type="entry name" value="MscS_channel_2nd"/>
</dbReference>
<dbReference type="EMBL" id="CP003350">
    <property type="protein sequence ID" value="AFC86594.1"/>
    <property type="molecule type" value="Genomic_DNA"/>
</dbReference>
<dbReference type="GO" id="GO:0008381">
    <property type="term" value="F:mechanosensitive monoatomic ion channel activity"/>
    <property type="evidence" value="ECO:0007669"/>
    <property type="project" value="UniProtKB-ARBA"/>
</dbReference>
<evidence type="ECO:0000256" key="2">
    <source>
        <dbReference type="ARBA" id="ARBA00008017"/>
    </source>
</evidence>
<dbReference type="Pfam" id="PF00924">
    <property type="entry name" value="MS_channel_2nd"/>
    <property type="match status" value="1"/>
</dbReference>
<comment type="similarity">
    <text evidence="2">Belongs to the MscS (TC 1.A.23) family.</text>
</comment>
<dbReference type="OrthoDB" id="9799209at2"/>
<feature type="transmembrane region" description="Helical" evidence="8">
    <location>
        <begin position="307"/>
        <end position="325"/>
    </location>
</feature>
<dbReference type="Gene3D" id="3.30.70.100">
    <property type="match status" value="1"/>
</dbReference>
<accession>H8L4N9</accession>
<dbReference type="InterPro" id="IPR011066">
    <property type="entry name" value="MscS_channel_C_sf"/>
</dbReference>
<evidence type="ECO:0000256" key="9">
    <source>
        <dbReference type="SAM" id="SignalP"/>
    </source>
</evidence>
<evidence type="ECO:0000256" key="6">
    <source>
        <dbReference type="ARBA" id="ARBA00023136"/>
    </source>
</evidence>
<feature type="region of interest" description="Disordered" evidence="7">
    <location>
        <begin position="804"/>
        <end position="829"/>
    </location>
</feature>